<dbReference type="EMBL" id="WJYN01000016">
    <property type="protein sequence ID" value="MRT01652.1"/>
    <property type="molecule type" value="Genomic_DNA"/>
</dbReference>
<proteinExistence type="predicted"/>
<dbReference type="Proteomes" id="UP000441032">
    <property type="component" value="Unassembled WGS sequence"/>
</dbReference>
<evidence type="ECO:0000313" key="2">
    <source>
        <dbReference type="Proteomes" id="UP000441032"/>
    </source>
</evidence>
<sequence length="158" mass="15854">MAFLMLPIITVLFFLGVGTQAWQLAQAVPGAGVPGRMDAAAIVSAQQAQAFGAACVATASATPGLIGTVTPVLPAGVLTPAGAVCMAAARAGGGRDIYGYMPVTPGAPGLLIQNTQGNAAWFRVRSQGVAVNLMSGVTYTVPTVIPAGVLIDWVQTTT</sequence>
<organism evidence="1 2">
    <name type="scientific">Ralstonia pickettii</name>
    <name type="common">Burkholderia pickettii</name>
    <dbReference type="NCBI Taxonomy" id="329"/>
    <lineage>
        <taxon>Bacteria</taxon>
        <taxon>Pseudomonadati</taxon>
        <taxon>Pseudomonadota</taxon>
        <taxon>Betaproteobacteria</taxon>
        <taxon>Burkholderiales</taxon>
        <taxon>Burkholderiaceae</taxon>
        <taxon>Ralstonia</taxon>
    </lineage>
</organism>
<dbReference type="RefSeq" id="WP_154209182.1">
    <property type="nucleotide sequence ID" value="NZ_WJYN01000016.1"/>
</dbReference>
<evidence type="ECO:0000313" key="1">
    <source>
        <dbReference type="EMBL" id="MRT01652.1"/>
    </source>
</evidence>
<protein>
    <submittedName>
        <fullName evidence="1">Uncharacterized protein</fullName>
    </submittedName>
</protein>
<gene>
    <name evidence="1" type="ORF">GJQ57_23685</name>
</gene>
<comment type="caution">
    <text evidence="1">The sequence shown here is derived from an EMBL/GenBank/DDBJ whole genome shotgun (WGS) entry which is preliminary data.</text>
</comment>
<dbReference type="AlphaFoldDB" id="A0A7X2HS30"/>
<accession>A0A7X2HS30</accession>
<name>A0A7X2HS30_RALPI</name>
<reference evidence="1 2" key="1">
    <citation type="submission" date="2019-11" db="EMBL/GenBank/DDBJ databases">
        <title>Phenotypic characterization of an OXA-22 and OXA-60 co-producing Ralstonia pickettii clinical strain.</title>
        <authorList>
            <person name="He F."/>
        </authorList>
    </citation>
    <scope>NUCLEOTIDE SEQUENCE [LARGE SCALE GENOMIC DNA]</scope>
    <source>
        <strain evidence="1 2">PSLESD1</strain>
    </source>
</reference>